<name>A0ABP4YFF2_9ACTN</name>
<keyword evidence="2" id="KW-1185">Reference proteome</keyword>
<evidence type="ECO:0000313" key="1">
    <source>
        <dbReference type="EMBL" id="GAA1809580.1"/>
    </source>
</evidence>
<evidence type="ECO:0000313" key="2">
    <source>
        <dbReference type="Proteomes" id="UP001500218"/>
    </source>
</evidence>
<gene>
    <name evidence="1" type="ORF">GCM10009682_34040</name>
</gene>
<organism evidence="1 2">
    <name type="scientific">Luedemannella flava</name>
    <dbReference type="NCBI Taxonomy" id="349316"/>
    <lineage>
        <taxon>Bacteria</taxon>
        <taxon>Bacillati</taxon>
        <taxon>Actinomycetota</taxon>
        <taxon>Actinomycetes</taxon>
        <taxon>Micromonosporales</taxon>
        <taxon>Micromonosporaceae</taxon>
        <taxon>Luedemannella</taxon>
    </lineage>
</organism>
<protein>
    <submittedName>
        <fullName evidence="1">Uncharacterized protein</fullName>
    </submittedName>
</protein>
<dbReference type="RefSeq" id="WP_344132493.1">
    <property type="nucleotide sequence ID" value="NZ_BAAALT010000100.1"/>
</dbReference>
<proteinExistence type="predicted"/>
<dbReference type="EMBL" id="BAAALT010000100">
    <property type="protein sequence ID" value="GAA1809580.1"/>
    <property type="molecule type" value="Genomic_DNA"/>
</dbReference>
<reference evidence="2" key="1">
    <citation type="journal article" date="2019" name="Int. J. Syst. Evol. Microbiol.">
        <title>The Global Catalogue of Microorganisms (GCM) 10K type strain sequencing project: providing services to taxonomists for standard genome sequencing and annotation.</title>
        <authorList>
            <consortium name="The Broad Institute Genomics Platform"/>
            <consortium name="The Broad Institute Genome Sequencing Center for Infectious Disease"/>
            <person name="Wu L."/>
            <person name="Ma J."/>
        </authorList>
    </citation>
    <scope>NUCLEOTIDE SEQUENCE [LARGE SCALE GENOMIC DNA]</scope>
    <source>
        <strain evidence="2">JCM 13250</strain>
    </source>
</reference>
<accession>A0ABP4YFF2</accession>
<comment type="caution">
    <text evidence="1">The sequence shown here is derived from an EMBL/GenBank/DDBJ whole genome shotgun (WGS) entry which is preliminary data.</text>
</comment>
<sequence length="100" mass="10977">MTTKRLIDKVRRDFAPEESEILLGFLAEFDGLDPDEVGAERLQAAIVLGARGDSRRFLQMLVIARGDWRDALVVGGLANDDWPDRLADALAARDGAQSPL</sequence>
<dbReference type="Proteomes" id="UP001500218">
    <property type="component" value="Unassembled WGS sequence"/>
</dbReference>